<keyword evidence="3" id="KW-1185">Reference proteome</keyword>
<sequence length="70" mass="8051">MGGHIGFRSRLFEAHVQGKRDNNLLEAQMRKLEKEHRERLEVIRRSAGKAEATLPGIRRLSSKAQKLSEQ</sequence>
<evidence type="ECO:0000256" key="1">
    <source>
        <dbReference type="SAM" id="Coils"/>
    </source>
</evidence>
<accession>A0A3P7Q9X5</accession>
<reference evidence="2 3" key="1">
    <citation type="submission" date="2018-11" db="EMBL/GenBank/DDBJ databases">
        <authorList>
            <consortium name="Pathogen Informatics"/>
        </authorList>
    </citation>
    <scope>NUCLEOTIDE SEQUENCE [LARGE SCALE GENOMIC DNA]</scope>
</reference>
<dbReference type="AlphaFoldDB" id="A0A3P7Q9X5"/>
<feature type="coiled-coil region" evidence="1">
    <location>
        <begin position="15"/>
        <end position="42"/>
    </location>
</feature>
<gene>
    <name evidence="2" type="ORF">DILT_LOCUS15231</name>
</gene>
<keyword evidence="1" id="KW-0175">Coiled coil</keyword>
<evidence type="ECO:0000313" key="3">
    <source>
        <dbReference type="Proteomes" id="UP000281553"/>
    </source>
</evidence>
<organism evidence="2 3">
    <name type="scientific">Dibothriocephalus latus</name>
    <name type="common">Fish tapeworm</name>
    <name type="synonym">Diphyllobothrium latum</name>
    <dbReference type="NCBI Taxonomy" id="60516"/>
    <lineage>
        <taxon>Eukaryota</taxon>
        <taxon>Metazoa</taxon>
        <taxon>Spiralia</taxon>
        <taxon>Lophotrochozoa</taxon>
        <taxon>Platyhelminthes</taxon>
        <taxon>Cestoda</taxon>
        <taxon>Eucestoda</taxon>
        <taxon>Diphyllobothriidea</taxon>
        <taxon>Diphyllobothriidae</taxon>
        <taxon>Dibothriocephalus</taxon>
    </lineage>
</organism>
<evidence type="ECO:0000313" key="2">
    <source>
        <dbReference type="EMBL" id="VDN28702.1"/>
    </source>
</evidence>
<name>A0A3P7Q9X5_DIBLA</name>
<dbReference type="EMBL" id="UYRU01077969">
    <property type="protein sequence ID" value="VDN28702.1"/>
    <property type="molecule type" value="Genomic_DNA"/>
</dbReference>
<dbReference type="Proteomes" id="UP000281553">
    <property type="component" value="Unassembled WGS sequence"/>
</dbReference>
<proteinExistence type="predicted"/>
<protein>
    <submittedName>
        <fullName evidence="2">Uncharacterized protein</fullName>
    </submittedName>
</protein>